<dbReference type="PANTHER" id="PTHR40267">
    <property type="entry name" value="BLR3294 PROTEIN"/>
    <property type="match status" value="1"/>
</dbReference>
<dbReference type="PIRSF" id="PIRSF015736">
    <property type="entry name" value="MI"/>
    <property type="match status" value="1"/>
</dbReference>
<evidence type="ECO:0000313" key="2">
    <source>
        <dbReference type="Proteomes" id="UP001652503"/>
    </source>
</evidence>
<name>A0ABT2Z6G3_9RHOB</name>
<comment type="caution">
    <text evidence="1">The sequence shown here is derived from an EMBL/GenBank/DDBJ whole genome shotgun (WGS) entry which is preliminary data.</text>
</comment>
<proteinExistence type="predicted"/>
<dbReference type="EMBL" id="JAOWLA010000025">
    <property type="protein sequence ID" value="MCV2866723.1"/>
    <property type="molecule type" value="Genomic_DNA"/>
</dbReference>
<evidence type="ECO:0000313" key="1">
    <source>
        <dbReference type="EMBL" id="MCV2866723.1"/>
    </source>
</evidence>
<accession>A0ABT2Z6G3</accession>
<sequence>MVNATSYDVAACSNVENSDLGEIFDAGLHPRAKLGFVLLATEQTIEENMFRLCPRGVGVHFTRAYNPDSITVESLSRQADDLARAASTLLPDGSLDVIGYACTSGSLVIGEDRVFAELSKGAPGAQTTSLISGVLRALRALDARRVAVATPYLDEINAREVTYMQRAGFEICAIRGLNLEKDSDMIRVRPEAIARLAVSVDRPDADAVFISCGALRSLDVVDALEQELGKPVICSNQAMMWDMLRLAGIEDRIEGYGRLFRDH</sequence>
<keyword evidence="2" id="KW-1185">Reference proteome</keyword>
<dbReference type="Gene3D" id="3.40.50.12500">
    <property type="match status" value="1"/>
</dbReference>
<dbReference type="InterPro" id="IPR026286">
    <property type="entry name" value="MaiA/AMDase"/>
</dbReference>
<dbReference type="Proteomes" id="UP001652503">
    <property type="component" value="Unassembled WGS sequence"/>
</dbReference>
<gene>
    <name evidence="1" type="ORF">OE647_18595</name>
</gene>
<reference evidence="1 2" key="1">
    <citation type="submission" date="2022-10" db="EMBL/GenBank/DDBJ databases">
        <title>Defluviimonas sp. nov., isolated from ocean surface water.</title>
        <authorList>
            <person name="He W."/>
            <person name="Wang L."/>
            <person name="Zhang D.-F."/>
        </authorList>
    </citation>
    <scope>NUCLEOTIDE SEQUENCE [LARGE SCALE GENOMIC DNA]</scope>
    <source>
        <strain evidence="1 2">WL0075</strain>
    </source>
</reference>
<dbReference type="PANTHER" id="PTHR40267:SF1">
    <property type="entry name" value="BLR3294 PROTEIN"/>
    <property type="match status" value="1"/>
</dbReference>
<organism evidence="1 2">
    <name type="scientific">Albidovulum sediminicola</name>
    <dbReference type="NCBI Taxonomy" id="2984331"/>
    <lineage>
        <taxon>Bacteria</taxon>
        <taxon>Pseudomonadati</taxon>
        <taxon>Pseudomonadota</taxon>
        <taxon>Alphaproteobacteria</taxon>
        <taxon>Rhodobacterales</taxon>
        <taxon>Paracoccaceae</taxon>
        <taxon>Albidovulum</taxon>
    </lineage>
</organism>
<dbReference type="InterPro" id="IPR053714">
    <property type="entry name" value="Iso_Racemase_Enz_sf"/>
</dbReference>
<dbReference type="RefSeq" id="WP_263723259.1">
    <property type="nucleotide sequence ID" value="NZ_JAOWLA010000025.1"/>
</dbReference>
<protein>
    <submittedName>
        <fullName evidence="1">Arylmalonate decarboxylase</fullName>
    </submittedName>
</protein>
<dbReference type="Pfam" id="PF17645">
    <property type="entry name" value="Amdase"/>
    <property type="match status" value="1"/>
</dbReference>